<dbReference type="InterPro" id="IPR043472">
    <property type="entry name" value="Macro_dom-like"/>
</dbReference>
<gene>
    <name evidence="3" type="ORF">K450DRAFT_282711</name>
</gene>
<dbReference type="PROSITE" id="PS51154">
    <property type="entry name" value="MACRO"/>
    <property type="match status" value="1"/>
</dbReference>
<dbReference type="SMART" id="SM00506">
    <property type="entry name" value="A1pp"/>
    <property type="match status" value="1"/>
</dbReference>
<dbReference type="RefSeq" id="XP_051442328.1">
    <property type="nucleotide sequence ID" value="XM_051593448.1"/>
</dbReference>
<reference evidence="3" key="1">
    <citation type="submission" date="2021-06" db="EMBL/GenBank/DDBJ databases">
        <authorList>
            <consortium name="DOE Joint Genome Institute"/>
            <person name="Mondo S.J."/>
            <person name="Amses K.R."/>
            <person name="Simmons D.R."/>
            <person name="Longcore J.E."/>
            <person name="Seto K."/>
            <person name="Alves G.H."/>
            <person name="Bonds A.E."/>
            <person name="Quandt C.A."/>
            <person name="Davis W.J."/>
            <person name="Chang Y."/>
            <person name="Letcher P.M."/>
            <person name="Powell M.J."/>
            <person name="Kuo A."/>
            <person name="Labutti K."/>
            <person name="Pangilinan J."/>
            <person name="Andreopoulos W."/>
            <person name="Tritt A."/>
            <person name="Riley R."/>
            <person name="Hundley H."/>
            <person name="Johnson J."/>
            <person name="Lipzen A."/>
            <person name="Barry K."/>
            <person name="Berbee M.L."/>
            <person name="Buchler N.E."/>
            <person name="Grigoriev I.V."/>
            <person name="Spatafora J.W."/>
            <person name="Stajich J.E."/>
            <person name="James T.Y."/>
        </authorList>
    </citation>
    <scope>NUCLEOTIDE SEQUENCE</scope>
    <source>
        <strain evidence="3">AG</strain>
    </source>
</reference>
<reference evidence="3" key="2">
    <citation type="journal article" date="2022" name="Proc. Natl. Acad. Sci. U.S.A.">
        <title>Diploid-dominant life cycles characterize the early evolution of Fungi.</title>
        <authorList>
            <person name="Amses K.R."/>
            <person name="Simmons D.R."/>
            <person name="Longcore J.E."/>
            <person name="Mondo S.J."/>
            <person name="Seto K."/>
            <person name="Jeronimo G.H."/>
            <person name="Bonds A.E."/>
            <person name="Quandt C.A."/>
            <person name="Davis W.J."/>
            <person name="Chang Y."/>
            <person name="Federici B.A."/>
            <person name="Kuo A."/>
            <person name="LaButti K."/>
            <person name="Pangilinan J."/>
            <person name="Andreopoulos W."/>
            <person name="Tritt A."/>
            <person name="Riley R."/>
            <person name="Hundley H."/>
            <person name="Johnson J."/>
            <person name="Lipzen A."/>
            <person name="Barry K."/>
            <person name="Lang B.F."/>
            <person name="Cuomo C.A."/>
            <person name="Buchler N.E."/>
            <person name="Grigoriev I.V."/>
            <person name="Spatafora J.W."/>
            <person name="Stajich J.E."/>
            <person name="James T.Y."/>
        </authorList>
    </citation>
    <scope>NUCLEOTIDE SEQUENCE</scope>
    <source>
        <strain evidence="3">AG</strain>
    </source>
</reference>
<feature type="compositionally biased region" description="Polar residues" evidence="1">
    <location>
        <begin position="203"/>
        <end position="231"/>
    </location>
</feature>
<organism evidence="3 4">
    <name type="scientific">Umbelopsis ramanniana AG</name>
    <dbReference type="NCBI Taxonomy" id="1314678"/>
    <lineage>
        <taxon>Eukaryota</taxon>
        <taxon>Fungi</taxon>
        <taxon>Fungi incertae sedis</taxon>
        <taxon>Mucoromycota</taxon>
        <taxon>Mucoromycotina</taxon>
        <taxon>Umbelopsidomycetes</taxon>
        <taxon>Umbelopsidales</taxon>
        <taxon>Umbelopsidaceae</taxon>
        <taxon>Umbelopsis</taxon>
    </lineage>
</organism>
<protein>
    <recommendedName>
        <fullName evidence="2">Macro domain-containing protein</fullName>
    </recommendedName>
</protein>
<name>A0AAD5E617_UMBRA</name>
<evidence type="ECO:0000256" key="1">
    <source>
        <dbReference type="SAM" id="MobiDB-lite"/>
    </source>
</evidence>
<comment type="caution">
    <text evidence="3">The sequence shown here is derived from an EMBL/GenBank/DDBJ whole genome shotgun (WGS) entry which is preliminary data.</text>
</comment>
<dbReference type="AlphaFoldDB" id="A0AAD5E617"/>
<feature type="region of interest" description="Disordered" evidence="1">
    <location>
        <begin position="189"/>
        <end position="283"/>
    </location>
</feature>
<proteinExistence type="predicted"/>
<dbReference type="GeneID" id="75918790"/>
<accession>A0AAD5E617</accession>
<evidence type="ECO:0000259" key="2">
    <source>
        <dbReference type="PROSITE" id="PS51154"/>
    </source>
</evidence>
<dbReference type="EMBL" id="MU620942">
    <property type="protein sequence ID" value="KAI8577324.1"/>
    <property type="molecule type" value="Genomic_DNA"/>
</dbReference>
<sequence>MVSFDCRVDIVKEDITYHAYDAIVNACNRNLDGNYGVSKEIHKVAGPKLLQACQRLGGCEIGNAKITKGYNLSKYVIHAVGPNDLDRGKLRHCYTKSLSLAEEHGCISIIFPCIATGRGHKYNSHREEAAMIALEAVRDYLMDKRKQGKVPFANIVFCVHSGKYEEIYKRLIPMYFNFGPNYVAGQPNHPDQLAPMGHKDTRLQNPVDMTNGGQKYFNNVPRQQNHPTQAAHSDRKNNGPQKPDDATNGGQGYYNNRESNYVPRQQHYPGQVAPKPPYEAAKK</sequence>
<dbReference type="Proteomes" id="UP001206595">
    <property type="component" value="Unassembled WGS sequence"/>
</dbReference>
<dbReference type="Gene3D" id="3.40.220.10">
    <property type="entry name" value="Leucine Aminopeptidase, subunit E, domain 1"/>
    <property type="match status" value="1"/>
</dbReference>
<dbReference type="SUPFAM" id="SSF52949">
    <property type="entry name" value="Macro domain-like"/>
    <property type="match status" value="1"/>
</dbReference>
<feature type="compositionally biased region" description="Basic and acidic residues" evidence="1">
    <location>
        <begin position="232"/>
        <end position="245"/>
    </location>
</feature>
<dbReference type="Pfam" id="PF01661">
    <property type="entry name" value="Macro"/>
    <property type="match status" value="1"/>
</dbReference>
<dbReference type="InterPro" id="IPR002589">
    <property type="entry name" value="Macro_dom"/>
</dbReference>
<dbReference type="PANTHER" id="PTHR11106:SF27">
    <property type="entry name" value="MACRO DOMAIN-CONTAINING PROTEIN"/>
    <property type="match status" value="1"/>
</dbReference>
<feature type="domain" description="Macro" evidence="2">
    <location>
        <begin position="1"/>
        <end position="176"/>
    </location>
</feature>
<feature type="compositionally biased region" description="Polar residues" evidence="1">
    <location>
        <begin position="253"/>
        <end position="263"/>
    </location>
</feature>
<dbReference type="PANTHER" id="PTHR11106">
    <property type="entry name" value="GANGLIOSIDE INDUCED DIFFERENTIATION ASSOCIATED PROTEIN 2-RELATED"/>
    <property type="match status" value="1"/>
</dbReference>
<evidence type="ECO:0000313" key="3">
    <source>
        <dbReference type="EMBL" id="KAI8577324.1"/>
    </source>
</evidence>
<evidence type="ECO:0000313" key="4">
    <source>
        <dbReference type="Proteomes" id="UP001206595"/>
    </source>
</evidence>
<keyword evidence="4" id="KW-1185">Reference proteome</keyword>